<protein>
    <submittedName>
        <fullName evidence="1">Uncharacterized protein</fullName>
    </submittedName>
</protein>
<evidence type="ECO:0000313" key="1">
    <source>
        <dbReference type="EMBL" id="QEW08718.1"/>
    </source>
</evidence>
<dbReference type="EMBL" id="CP044223">
    <property type="protein sequence ID" value="QEW08718.1"/>
    <property type="molecule type" value="Genomic_DNA"/>
</dbReference>
<gene>
    <name evidence="1" type="ORF">F5I99_19240</name>
</gene>
<accession>A0A5J6LJU7</accession>
<dbReference type="AlphaFoldDB" id="A0A5J6LJU7"/>
<sequence>MNVSVKEFRNSVDHLYRMANVDYHACVGAQELRYWVERVERVIGLVEALECKRAKPADREEHGKSLEAAHKRLEQAAKRIQELEQPEPKKPTLTLCVH</sequence>
<dbReference type="RefSeq" id="WP_014579468.1">
    <property type="nucleotide sequence ID" value="NZ_CP044223.1"/>
</dbReference>
<proteinExistence type="predicted"/>
<dbReference type="Proteomes" id="UP000325606">
    <property type="component" value="Plasmid unnamed1"/>
</dbReference>
<reference evidence="1 2" key="1">
    <citation type="submission" date="2019-09" db="EMBL/GenBank/DDBJ databases">
        <title>Nitrincola iocasae sp. nov., a bacterium isolated from the sediment collected at a cold seep field in South China Sea.</title>
        <authorList>
            <person name="Zhang H."/>
            <person name="Wang H."/>
            <person name="Li C."/>
        </authorList>
    </citation>
    <scope>NUCLEOTIDE SEQUENCE [LARGE SCALE GENOMIC DNA]</scope>
    <source>
        <strain evidence="1 2">KXZD1103</strain>
        <plasmid evidence="1 2">unnamed1</plasmid>
    </source>
</reference>
<geneLocation type="plasmid" evidence="1 2">
    <name>unnamed1</name>
</geneLocation>
<dbReference type="KEGG" id="nik:F5I99_19240"/>
<name>A0A5J6LJU7_9GAMM</name>
<keyword evidence="1" id="KW-0614">Plasmid</keyword>
<evidence type="ECO:0000313" key="2">
    <source>
        <dbReference type="Proteomes" id="UP000325606"/>
    </source>
</evidence>
<organism evidence="1 2">
    <name type="scientific">Nitrincola iocasae</name>
    <dbReference type="NCBI Taxonomy" id="2614693"/>
    <lineage>
        <taxon>Bacteria</taxon>
        <taxon>Pseudomonadati</taxon>
        <taxon>Pseudomonadota</taxon>
        <taxon>Gammaproteobacteria</taxon>
        <taxon>Oceanospirillales</taxon>
        <taxon>Oceanospirillaceae</taxon>
        <taxon>Nitrincola</taxon>
    </lineage>
</organism>
<keyword evidence="2" id="KW-1185">Reference proteome</keyword>